<evidence type="ECO:0000313" key="2">
    <source>
        <dbReference type="EMBL" id="MRN52011.1"/>
    </source>
</evidence>
<reference evidence="2 3" key="1">
    <citation type="submission" date="2019-11" db="EMBL/GenBank/DDBJ databases">
        <title>Paenibacillus monticola sp. nov., a novel PGPR strain isolated from mountain sample in China.</title>
        <authorList>
            <person name="Zhao Q."/>
            <person name="Li H.-P."/>
            <person name="Zhang J.-L."/>
        </authorList>
    </citation>
    <scope>NUCLEOTIDE SEQUENCE [LARGE SCALE GENOMIC DNA]</scope>
    <source>
        <strain evidence="2 3">LC-T2</strain>
    </source>
</reference>
<protein>
    <recommendedName>
        <fullName evidence="4">DUF4309 domain-containing protein</fullName>
    </recommendedName>
</protein>
<dbReference type="Proteomes" id="UP000463051">
    <property type="component" value="Unassembled WGS sequence"/>
</dbReference>
<dbReference type="RefSeq" id="WP_154117005.1">
    <property type="nucleotide sequence ID" value="NZ_WJXB01000001.1"/>
</dbReference>
<comment type="caution">
    <text evidence="2">The sequence shown here is derived from an EMBL/GenBank/DDBJ whole genome shotgun (WGS) entry which is preliminary data.</text>
</comment>
<feature type="signal peptide" evidence="1">
    <location>
        <begin position="1"/>
        <end position="26"/>
    </location>
</feature>
<gene>
    <name evidence="2" type="ORF">GJB61_03225</name>
</gene>
<keyword evidence="1" id="KW-0732">Signal</keyword>
<dbReference type="EMBL" id="WJXB01000001">
    <property type="protein sequence ID" value="MRN52011.1"/>
    <property type="molecule type" value="Genomic_DNA"/>
</dbReference>
<dbReference type="PROSITE" id="PS51257">
    <property type="entry name" value="PROKAR_LIPOPROTEIN"/>
    <property type="match status" value="1"/>
</dbReference>
<accession>A0A7X2L165</accession>
<evidence type="ECO:0008006" key="4">
    <source>
        <dbReference type="Google" id="ProtNLM"/>
    </source>
</evidence>
<sequence length="178" mass="19739">MRRSILALLFLILLTACGSSKSGLTADDLAIVKVDNDKEIVRYGMSRASVEKVLGEGEKSDVINIVSYENDVSVLYRDNAVVAILLSEESNGIFKTLQGAEINMNKEDLEKIYGHDNVIEKAKNLDYIYDSIEGKYLSDMPVDPKDRTKIYHVSVMFNDNGEAENISLLDNNAATLAK</sequence>
<organism evidence="2 3">
    <name type="scientific">Paenibacillus monticola</name>
    <dbReference type="NCBI Taxonomy" id="2666075"/>
    <lineage>
        <taxon>Bacteria</taxon>
        <taxon>Bacillati</taxon>
        <taxon>Bacillota</taxon>
        <taxon>Bacilli</taxon>
        <taxon>Bacillales</taxon>
        <taxon>Paenibacillaceae</taxon>
        <taxon>Paenibacillus</taxon>
    </lineage>
</organism>
<name>A0A7X2L165_9BACL</name>
<proteinExistence type="predicted"/>
<dbReference type="AlphaFoldDB" id="A0A7X2L165"/>
<evidence type="ECO:0000313" key="3">
    <source>
        <dbReference type="Proteomes" id="UP000463051"/>
    </source>
</evidence>
<evidence type="ECO:0000256" key="1">
    <source>
        <dbReference type="SAM" id="SignalP"/>
    </source>
</evidence>
<keyword evidence="3" id="KW-1185">Reference proteome</keyword>
<feature type="chain" id="PRO_5039656040" description="DUF4309 domain-containing protein" evidence="1">
    <location>
        <begin position="27"/>
        <end position="178"/>
    </location>
</feature>